<comment type="caution">
    <text evidence="1">The sequence shown here is derived from an EMBL/GenBank/DDBJ whole genome shotgun (WGS) entry which is preliminary data.</text>
</comment>
<dbReference type="Proteomes" id="UP000186955">
    <property type="component" value="Unassembled WGS sequence"/>
</dbReference>
<dbReference type="EMBL" id="MNBE01000582">
    <property type="protein sequence ID" value="OKP07501.1"/>
    <property type="molecule type" value="Genomic_DNA"/>
</dbReference>
<protein>
    <submittedName>
        <fullName evidence="1">Uncharacterized protein</fullName>
    </submittedName>
</protein>
<sequence length="66" mass="7366">MQAPLREYCISPDEFVVANHVLDLVGEAEQRQAGWLWFGAALVGVTPITRISVRDVSHALQASWFL</sequence>
<keyword evidence="2" id="KW-1185">Reference proteome</keyword>
<organism evidence="1 2">
    <name type="scientific">Penicillium subrubescens</name>
    <dbReference type="NCBI Taxonomy" id="1316194"/>
    <lineage>
        <taxon>Eukaryota</taxon>
        <taxon>Fungi</taxon>
        <taxon>Dikarya</taxon>
        <taxon>Ascomycota</taxon>
        <taxon>Pezizomycotina</taxon>
        <taxon>Eurotiomycetes</taxon>
        <taxon>Eurotiomycetidae</taxon>
        <taxon>Eurotiales</taxon>
        <taxon>Aspergillaceae</taxon>
        <taxon>Penicillium</taxon>
    </lineage>
</organism>
<name>A0A1Q5U4W1_9EURO</name>
<reference evidence="1 2" key="1">
    <citation type="submission" date="2016-10" db="EMBL/GenBank/DDBJ databases">
        <title>Genome sequence of the ascomycete fungus Penicillium subrubescens.</title>
        <authorList>
            <person name="De Vries R.P."/>
            <person name="Peng M."/>
            <person name="Dilokpimol A."/>
            <person name="Hilden K."/>
            <person name="Makela M.R."/>
            <person name="Grigoriev I."/>
            <person name="Riley R."/>
            <person name="Granchi Z."/>
        </authorList>
    </citation>
    <scope>NUCLEOTIDE SEQUENCE [LARGE SCALE GENOMIC DNA]</scope>
    <source>
        <strain evidence="1 2">CBS 132785</strain>
    </source>
</reference>
<accession>A0A1Q5U4W1</accession>
<gene>
    <name evidence="1" type="ORF">PENSUB_6090</name>
</gene>
<evidence type="ECO:0000313" key="1">
    <source>
        <dbReference type="EMBL" id="OKP07501.1"/>
    </source>
</evidence>
<evidence type="ECO:0000313" key="2">
    <source>
        <dbReference type="Proteomes" id="UP000186955"/>
    </source>
</evidence>
<proteinExistence type="predicted"/>
<dbReference type="AlphaFoldDB" id="A0A1Q5U4W1"/>